<dbReference type="EMBL" id="FOWQ01000001">
    <property type="protein sequence ID" value="SFO78556.1"/>
    <property type="molecule type" value="Genomic_DNA"/>
</dbReference>
<protein>
    <submittedName>
        <fullName evidence="1">Uncharacterized protein, contains GYD domain</fullName>
    </submittedName>
</protein>
<sequence length="110" mass="11766">MPRFVVFFSYTAETWSRLIDQPGDRTAAVRAAAEAAGGRLEALYWMLGGHDGLVVIEAPDAETAAAVGVTSFSSGALAHLETHQLLDQDQLLTVLGRAREVRTAFRPPGA</sequence>
<organism evidence="1 2">
    <name type="scientific">Geodermatophilus dictyosporus</name>
    <dbReference type="NCBI Taxonomy" id="1523247"/>
    <lineage>
        <taxon>Bacteria</taxon>
        <taxon>Bacillati</taxon>
        <taxon>Actinomycetota</taxon>
        <taxon>Actinomycetes</taxon>
        <taxon>Geodermatophilales</taxon>
        <taxon>Geodermatophilaceae</taxon>
        <taxon>Geodermatophilus</taxon>
    </lineage>
</organism>
<dbReference type="Pfam" id="PF08734">
    <property type="entry name" value="GYD"/>
    <property type="match status" value="1"/>
</dbReference>
<dbReference type="OrthoDB" id="165683at2"/>
<accession>A0A1I5K1T9</accession>
<gene>
    <name evidence="1" type="ORF">SAMN05660464_1179</name>
</gene>
<proteinExistence type="predicted"/>
<name>A0A1I5K1T9_9ACTN</name>
<evidence type="ECO:0000313" key="2">
    <source>
        <dbReference type="Proteomes" id="UP000198857"/>
    </source>
</evidence>
<dbReference type="InterPro" id="IPR014845">
    <property type="entry name" value="GYD/TTHA1554"/>
</dbReference>
<dbReference type="RefSeq" id="WP_091107614.1">
    <property type="nucleotide sequence ID" value="NZ_FOWQ01000001.1"/>
</dbReference>
<keyword evidence="2" id="KW-1185">Reference proteome</keyword>
<evidence type="ECO:0000313" key="1">
    <source>
        <dbReference type="EMBL" id="SFO78556.1"/>
    </source>
</evidence>
<dbReference type="Proteomes" id="UP000198857">
    <property type="component" value="Unassembled WGS sequence"/>
</dbReference>
<dbReference type="AlphaFoldDB" id="A0A1I5K1T9"/>
<reference evidence="2" key="1">
    <citation type="submission" date="2016-10" db="EMBL/GenBank/DDBJ databases">
        <authorList>
            <person name="Varghese N."/>
            <person name="Submissions S."/>
        </authorList>
    </citation>
    <scope>NUCLEOTIDE SEQUENCE [LARGE SCALE GENOMIC DNA]</scope>
    <source>
        <strain evidence="2">DSM 44208</strain>
    </source>
</reference>
<dbReference type="STRING" id="1523247.SAMN05660464_1179"/>